<evidence type="ECO:0000313" key="5">
    <source>
        <dbReference type="EMBL" id="MBD8525926.1"/>
    </source>
</evidence>
<organism evidence="5 6">
    <name type="scientific">Pseudomarimonas arenosa</name>
    <dbReference type="NCBI Taxonomy" id="2774145"/>
    <lineage>
        <taxon>Bacteria</taxon>
        <taxon>Pseudomonadati</taxon>
        <taxon>Pseudomonadota</taxon>
        <taxon>Gammaproteobacteria</taxon>
        <taxon>Lysobacterales</taxon>
        <taxon>Lysobacteraceae</taxon>
        <taxon>Pseudomarimonas</taxon>
    </lineage>
</organism>
<sequence>MSNGFGEAMDPFALGKQMWDGWNSLAKEFKFEPGAAWGGMPSGVGIPDTAKHALEAMGDQAQQLFGFLQQAGERLKSQGPMSGEELSSLWQQSLRGDNPALDALRAALGEGSRSFESLAKDASGFVEPLMAQLNAQLRSPTFGLSREKQARLQHLAELNLRHAKANQAYNALLAQAAQRGFEYFENKLAERSEPGRQVESLRALYDLWVDAAEDAYAEIAMSPEFRSAYGEMVNSQAVLRAAVQREVEEQAAAMGLPTRGELNGTHQKIKSLNAELRQLKQRLAALEGGAESQKRPKAAKTAETSKAGPVKRAAQTGSTAKPAKSTKSDSDAKSSAGGKPKKKKRS</sequence>
<comment type="pathway">
    <text evidence="1">Biopolymer metabolism; poly-(R)-3-hydroxybutanoate biosynthesis.</text>
</comment>
<gene>
    <name evidence="5" type="ORF">IFO71_09235</name>
</gene>
<accession>A0AAW3ZNJ1</accession>
<evidence type="ECO:0000256" key="1">
    <source>
        <dbReference type="ARBA" id="ARBA00004683"/>
    </source>
</evidence>
<proteinExistence type="predicted"/>
<dbReference type="AlphaFoldDB" id="A0AAW3ZNJ1"/>
<dbReference type="Proteomes" id="UP000613768">
    <property type="component" value="Unassembled WGS sequence"/>
</dbReference>
<dbReference type="RefSeq" id="WP_192029348.1">
    <property type="nucleotide sequence ID" value="NZ_JACYTR010000014.1"/>
</dbReference>
<protein>
    <recommendedName>
        <fullName evidence="2">Poly(3-hydroxyalkanoate) polymerase subunit PhaE</fullName>
    </recommendedName>
</protein>
<name>A0AAW3ZNJ1_9GAMM</name>
<keyword evidence="3" id="KW-0583">PHB biosynthesis</keyword>
<feature type="compositionally biased region" description="Low complexity" evidence="4">
    <location>
        <begin position="316"/>
        <end position="325"/>
    </location>
</feature>
<evidence type="ECO:0000256" key="2">
    <source>
        <dbReference type="ARBA" id="ARBA00019066"/>
    </source>
</evidence>
<dbReference type="InterPro" id="IPR010123">
    <property type="entry name" value="PHA_synth_III_E"/>
</dbReference>
<keyword evidence="6" id="KW-1185">Reference proteome</keyword>
<dbReference type="Pfam" id="PF09712">
    <property type="entry name" value="PHA_synth_III_E"/>
    <property type="match status" value="1"/>
</dbReference>
<evidence type="ECO:0000313" key="6">
    <source>
        <dbReference type="Proteomes" id="UP000613768"/>
    </source>
</evidence>
<evidence type="ECO:0000256" key="3">
    <source>
        <dbReference type="ARBA" id="ARBA00022752"/>
    </source>
</evidence>
<reference evidence="5 6" key="1">
    <citation type="submission" date="2020-09" db="EMBL/GenBank/DDBJ databases">
        <title>Pseudoxanthomonas sp. CAU 1598 isolated from sand of Yaerae Beach.</title>
        <authorList>
            <person name="Kim W."/>
        </authorList>
    </citation>
    <scope>NUCLEOTIDE SEQUENCE [LARGE SCALE GENOMIC DNA]</scope>
    <source>
        <strain evidence="5 6">CAU 1598</strain>
    </source>
</reference>
<dbReference type="GO" id="GO:0042619">
    <property type="term" value="P:poly-hydroxybutyrate biosynthetic process"/>
    <property type="evidence" value="ECO:0007669"/>
    <property type="project" value="UniProtKB-KW"/>
</dbReference>
<comment type="caution">
    <text evidence="5">The sequence shown here is derived from an EMBL/GenBank/DDBJ whole genome shotgun (WGS) entry which is preliminary data.</text>
</comment>
<feature type="region of interest" description="Disordered" evidence="4">
    <location>
        <begin position="286"/>
        <end position="346"/>
    </location>
</feature>
<evidence type="ECO:0000256" key="4">
    <source>
        <dbReference type="SAM" id="MobiDB-lite"/>
    </source>
</evidence>
<dbReference type="EMBL" id="JACYTR010000014">
    <property type="protein sequence ID" value="MBD8525926.1"/>
    <property type="molecule type" value="Genomic_DNA"/>
</dbReference>